<keyword evidence="6" id="KW-1185">Reference proteome</keyword>
<dbReference type="WBParaSite" id="PSAMB.scaffold812size40942.g9051.t1">
    <property type="protein sequence ID" value="PSAMB.scaffold812size40942.g9051.t1"/>
    <property type="gene ID" value="PSAMB.scaffold812size40942.g9051"/>
</dbReference>
<organism evidence="6 7">
    <name type="scientific">Plectus sambesii</name>
    <dbReference type="NCBI Taxonomy" id="2011161"/>
    <lineage>
        <taxon>Eukaryota</taxon>
        <taxon>Metazoa</taxon>
        <taxon>Ecdysozoa</taxon>
        <taxon>Nematoda</taxon>
        <taxon>Chromadorea</taxon>
        <taxon>Plectida</taxon>
        <taxon>Plectina</taxon>
        <taxon>Plectoidea</taxon>
        <taxon>Plectidae</taxon>
        <taxon>Plectus</taxon>
    </lineage>
</organism>
<feature type="region of interest" description="Disordered" evidence="1">
    <location>
        <begin position="1076"/>
        <end position="1097"/>
    </location>
</feature>
<evidence type="ECO:0000313" key="6">
    <source>
        <dbReference type="Proteomes" id="UP000887566"/>
    </source>
</evidence>
<dbReference type="Gene3D" id="3.50.4.10">
    <property type="entry name" value="Hepatocyte Growth Factor"/>
    <property type="match status" value="4"/>
</dbReference>
<evidence type="ECO:0000256" key="3">
    <source>
        <dbReference type="SAM" id="SignalP"/>
    </source>
</evidence>
<feature type="domain" description="Apple" evidence="4">
    <location>
        <begin position="396"/>
        <end position="482"/>
    </location>
</feature>
<dbReference type="InterPro" id="IPR052774">
    <property type="entry name" value="Celegans_DevNeuronal_Protein"/>
</dbReference>
<dbReference type="InterPro" id="IPR001507">
    <property type="entry name" value="ZP_dom"/>
</dbReference>
<evidence type="ECO:0000259" key="5">
    <source>
        <dbReference type="PROSITE" id="PS51034"/>
    </source>
</evidence>
<feature type="signal peptide" evidence="3">
    <location>
        <begin position="1"/>
        <end position="19"/>
    </location>
</feature>
<dbReference type="SMART" id="SM00241">
    <property type="entry name" value="ZP"/>
    <property type="match status" value="1"/>
</dbReference>
<dbReference type="PROSITE" id="PS51034">
    <property type="entry name" value="ZP_2"/>
    <property type="match status" value="1"/>
</dbReference>
<dbReference type="PANTHER" id="PTHR47327">
    <property type="entry name" value="FI18240P1-RELATED"/>
    <property type="match status" value="1"/>
</dbReference>
<protein>
    <submittedName>
        <fullName evidence="7">PAN domain-containing protein</fullName>
    </submittedName>
</protein>
<dbReference type="SUPFAM" id="SSF57414">
    <property type="entry name" value="Hairpin loop containing domain-like"/>
    <property type="match status" value="5"/>
</dbReference>
<feature type="domain" description="ZP" evidence="5">
    <location>
        <begin position="788"/>
        <end position="1076"/>
    </location>
</feature>
<dbReference type="PROSITE" id="PS51257">
    <property type="entry name" value="PROKAR_LIPOPROTEIN"/>
    <property type="match status" value="1"/>
</dbReference>
<dbReference type="FunFam" id="3.50.4.10:FF:000014">
    <property type="entry name" value="NOmpA Homolog (Drosophila nompA: no mechanoreceptor potential A)"/>
    <property type="match status" value="2"/>
</dbReference>
<accession>A0A914XJN3</accession>
<feature type="transmembrane region" description="Helical" evidence="2">
    <location>
        <begin position="1174"/>
        <end position="1197"/>
    </location>
</feature>
<feature type="compositionally biased region" description="Low complexity" evidence="1">
    <location>
        <begin position="753"/>
        <end position="802"/>
    </location>
</feature>
<feature type="chain" id="PRO_5037288308" evidence="3">
    <location>
        <begin position="20"/>
        <end position="1207"/>
    </location>
</feature>
<keyword evidence="3" id="KW-0732">Signal</keyword>
<feature type="compositionally biased region" description="Pro residues" evidence="1">
    <location>
        <begin position="740"/>
        <end position="752"/>
    </location>
</feature>
<reference evidence="7" key="1">
    <citation type="submission" date="2022-11" db="UniProtKB">
        <authorList>
            <consortium name="WormBaseParasite"/>
        </authorList>
    </citation>
    <scope>IDENTIFICATION</scope>
</reference>
<name>A0A914XJN3_9BILA</name>
<dbReference type="CDD" id="cd01099">
    <property type="entry name" value="PAN_AP_HGF"/>
    <property type="match status" value="3"/>
</dbReference>
<dbReference type="PROSITE" id="PS50948">
    <property type="entry name" value="PAN"/>
    <property type="match status" value="6"/>
</dbReference>
<feature type="compositionally biased region" description="Low complexity" evidence="1">
    <location>
        <begin position="727"/>
        <end position="739"/>
    </location>
</feature>
<feature type="domain" description="Apple" evidence="4">
    <location>
        <begin position="299"/>
        <end position="389"/>
    </location>
</feature>
<dbReference type="AlphaFoldDB" id="A0A914XJN3"/>
<dbReference type="SMART" id="SM00473">
    <property type="entry name" value="PAN_AP"/>
    <property type="match status" value="6"/>
</dbReference>
<proteinExistence type="predicted"/>
<feature type="domain" description="Apple" evidence="4">
    <location>
        <begin position="114"/>
        <end position="200"/>
    </location>
</feature>
<keyword evidence="2" id="KW-1133">Transmembrane helix</keyword>
<evidence type="ECO:0000256" key="2">
    <source>
        <dbReference type="SAM" id="Phobius"/>
    </source>
</evidence>
<dbReference type="InterPro" id="IPR003609">
    <property type="entry name" value="Pan_app"/>
</dbReference>
<feature type="region of interest" description="Disordered" evidence="1">
    <location>
        <begin position="668"/>
        <end position="802"/>
    </location>
</feature>
<evidence type="ECO:0000313" key="7">
    <source>
        <dbReference type="WBParaSite" id="PSAMB.scaffold812size40942.g9051.t1"/>
    </source>
</evidence>
<feature type="domain" description="Apple" evidence="4">
    <location>
        <begin position="487"/>
        <end position="567"/>
    </location>
</feature>
<feature type="region of interest" description="Disordered" evidence="1">
    <location>
        <begin position="974"/>
        <end position="1005"/>
    </location>
</feature>
<feature type="compositionally biased region" description="Low complexity" evidence="1">
    <location>
        <begin position="684"/>
        <end position="696"/>
    </location>
</feature>
<keyword evidence="2" id="KW-0472">Membrane</keyword>
<dbReference type="PANTHER" id="PTHR47327:SF4">
    <property type="entry name" value="APPLE DOMAIN-CONTAINING PROTEIN-RELATED"/>
    <property type="match status" value="1"/>
</dbReference>
<dbReference type="Proteomes" id="UP000887566">
    <property type="component" value="Unplaced"/>
</dbReference>
<evidence type="ECO:0000256" key="1">
    <source>
        <dbReference type="SAM" id="MobiDB-lite"/>
    </source>
</evidence>
<sequence>MARLFGSVVALACLGSILAQLNPTIPLVSSCPGGTVIMVLHEEKSGAGTISNTTVATSLVDCSSSCAASDSCVGFDYNAQATCTHFSAVNTAAINGSDGVNFFQKSCVTSDRVCSSPFIFDMRPQKILVGFAREVVPADTVQQCFEACLTSFDTFGFECESVMYYPKDAECILNTEDRLDRPDLFVQEQEDEVIYFDNNCAGSQCYAPFVTQYIKVKGKQLANELDVPLTTDFESCADLCTTRISATGALNCKSFMYNPSTQRCVLSDERSKPLGRADLAEGAGFDYYEKKCFASPRTCRNIASFDRVPQMILVGFAAFVMENVPSVTMCLDQCTNPPPETGDGFECKSVMYYYNEQECILNAETRASKPDLFIPEGDDFQVDYFDITCQLKAETCPNGRTPSAIRTINASLALGDNSTHVIQTFPASVAECRERCYKNSPEKCRSFNYDNAAASCTLLYLDTTQTLHPTDASNVDHYNLHCLGGKCKAGADTNSFNRYLNSHQTGISIPKQTFSSIALDDCLQKCIAHPSCRGVNFHRRNGGCSLYEALEGAGEAHDDIDFYENACNGENPILVDKKVGKPTTGPAVHGVEQVTENPFSVGAGVPVPGGVGVFTVCGLDGMQLQVNNGAPFTGAVFVKNKYDTCRVEVKDQATAQLSLGFPKGLNSNQASAGAAPAAAPPAAPASAGAPNPAAGGYRYKRQYDNTPAPPPPAQGGYESSAPPPAPAAYGGESAAAPAAPAAPAPQPEPAAPAPAAQPESYGAQAPAPAAGGYEQGAQPQAAPQPAAGAAPEAAPAAPAAAPAAAPEAAPAAPAAAPAAAPEAAPAAPAAAPQAASAAVPAVRDCGLEDLANNNYKATVVVQTNNLGIPGLVTSMDKIYEVTCDYSSMAGGKITAQANLNVNGPEPAVIQPRGKIELDSPVMMELMGAGDTPVLQAKLGDILELRWEMMALDEEMDFFVRDCYAEPGGIVQPAASEGAAGASGSYGDSGTAPAEKPKQKAAPSTDRLQLIEKGCPTPAVSVKLMPDPVVPVSNKLKTAKLQAFRFDSSRSVRVICALEICEGKCNPTACDMHGTPAESYGRKKRDSPDNVVTDNDQNFGPANIETSRYLVRRRSQSMTSLVVLDPMQEITTITQNQANFRSQERPVVPKLFEAERRPVEFVAAKGTMCMPKSTFVGVFAFLGVMALVQGIVVAFYLIRRLMTPKSAS</sequence>
<keyword evidence="2" id="KW-0812">Transmembrane</keyword>
<feature type="domain" description="Apple" evidence="4">
    <location>
        <begin position="205"/>
        <end position="292"/>
    </location>
</feature>
<dbReference type="GO" id="GO:0009653">
    <property type="term" value="P:anatomical structure morphogenesis"/>
    <property type="evidence" value="ECO:0007669"/>
    <property type="project" value="TreeGrafter"/>
</dbReference>
<evidence type="ECO:0000259" key="4">
    <source>
        <dbReference type="PROSITE" id="PS50948"/>
    </source>
</evidence>
<feature type="compositionally biased region" description="Low complexity" evidence="1">
    <location>
        <begin position="974"/>
        <end position="993"/>
    </location>
</feature>
<dbReference type="Pfam" id="PF00024">
    <property type="entry name" value="PAN_1"/>
    <property type="match status" value="5"/>
</dbReference>
<feature type="domain" description="Apple" evidence="4">
    <location>
        <begin position="31"/>
        <end position="107"/>
    </location>
</feature>